<dbReference type="RefSeq" id="WP_185374649.1">
    <property type="nucleotide sequence ID" value="NZ_JAARRM010000005.1"/>
</dbReference>
<comment type="caution">
    <text evidence="7">The sequence shown here is derived from an EMBL/GenBank/DDBJ whole genome shotgun (WGS) entry which is preliminary data.</text>
</comment>
<keyword evidence="5 6" id="KW-0472">Membrane</keyword>
<evidence type="ECO:0000256" key="5">
    <source>
        <dbReference type="ARBA" id="ARBA00023136"/>
    </source>
</evidence>
<sequence length="476" mass="54042">MKKLLIRFGQFSIGSLGAALLNLVLIPVTTYFLSPTEYGKTSMFLLAQTLLIYIIYLGFDQAFTREFHAAENKKHLLVQAMLVPLVSALALIAGLSLFASTVSVWLFSDPNYQVVIYLLAFSIILLIFERFILLFIRMENRALTFSVYSIWIKFAILTGTICGLLFFEPVFITVVYGMLIGQMVGDALLILFNLKLFQQAFKTIDRALIKKLAKFGLPVAAGTFLYSLFIVIDKLSLRYLADFNELGIYTAAFKVASALMVLQVSFANFWIPTAYEWYEQKKPIIYYKRVSDAVMFIIAFSFLLMLFFKEWIIMILSPAYSEAQYIFPFLCFYPLMMTVSETTTLGIVFLKKSVLNIYVSLIALFVAVLLNVLLVPSFGAVGAAIATGTAYIAFFFARTFFSMRVWEGFSVKRHMIVTTLLYALTLYSVVLRDTWFEKVLILGMLVLLIILYRGELGQILQLKKGLKKNEYFNGGS</sequence>
<feature type="transmembrane region" description="Helical" evidence="6">
    <location>
        <begin position="173"/>
        <end position="194"/>
    </location>
</feature>
<feature type="transmembrane region" description="Helical" evidence="6">
    <location>
        <begin position="325"/>
        <end position="350"/>
    </location>
</feature>
<feature type="transmembrane region" description="Helical" evidence="6">
    <location>
        <begin position="380"/>
        <end position="401"/>
    </location>
</feature>
<feature type="transmembrane region" description="Helical" evidence="6">
    <location>
        <begin position="12"/>
        <end position="33"/>
    </location>
</feature>
<evidence type="ECO:0000256" key="3">
    <source>
        <dbReference type="ARBA" id="ARBA00022692"/>
    </source>
</evidence>
<keyword evidence="2" id="KW-1003">Cell membrane</keyword>
<feature type="transmembrane region" description="Helical" evidence="6">
    <location>
        <begin position="80"/>
        <end position="108"/>
    </location>
</feature>
<dbReference type="Pfam" id="PF01943">
    <property type="entry name" value="Polysacc_synt"/>
    <property type="match status" value="1"/>
</dbReference>
<reference evidence="7 8" key="1">
    <citation type="submission" date="2020-03" db="EMBL/GenBank/DDBJ databases">
        <title>Soil Listeria distribution.</title>
        <authorList>
            <person name="Liao J."/>
            <person name="Wiedmann M."/>
        </authorList>
    </citation>
    <scope>NUCLEOTIDE SEQUENCE [LARGE SCALE GENOMIC DNA]</scope>
    <source>
        <strain evidence="7 8">FSL L7-1507</strain>
    </source>
</reference>
<feature type="transmembrane region" description="Helical" evidence="6">
    <location>
        <begin position="293"/>
        <end position="313"/>
    </location>
</feature>
<protein>
    <submittedName>
        <fullName evidence="7">Oligosaccharide flippase family protein</fullName>
    </submittedName>
</protein>
<dbReference type="InterPro" id="IPR002797">
    <property type="entry name" value="Polysacc_synth"/>
</dbReference>
<dbReference type="EMBL" id="JAARRM010000005">
    <property type="protein sequence ID" value="MBC1522238.1"/>
    <property type="molecule type" value="Genomic_DNA"/>
</dbReference>
<dbReference type="AlphaFoldDB" id="A0A841ZSJ3"/>
<gene>
    <name evidence="7" type="ORF">HB912_11330</name>
</gene>
<evidence type="ECO:0000256" key="4">
    <source>
        <dbReference type="ARBA" id="ARBA00022989"/>
    </source>
</evidence>
<keyword evidence="4 6" id="KW-1133">Transmembrane helix</keyword>
<feature type="transmembrane region" description="Helical" evidence="6">
    <location>
        <begin position="436"/>
        <end position="454"/>
    </location>
</feature>
<dbReference type="PANTHER" id="PTHR30250">
    <property type="entry name" value="PST FAMILY PREDICTED COLANIC ACID TRANSPORTER"/>
    <property type="match status" value="1"/>
</dbReference>
<dbReference type="InterPro" id="IPR050833">
    <property type="entry name" value="Poly_Biosynth_Transport"/>
</dbReference>
<feature type="transmembrane region" description="Helical" evidence="6">
    <location>
        <begin position="39"/>
        <end position="59"/>
    </location>
</feature>
<proteinExistence type="predicted"/>
<evidence type="ECO:0000256" key="2">
    <source>
        <dbReference type="ARBA" id="ARBA00022475"/>
    </source>
</evidence>
<dbReference type="Proteomes" id="UP000559885">
    <property type="component" value="Unassembled WGS sequence"/>
</dbReference>
<name>A0A841ZSJ3_9LIST</name>
<organism evidence="7 8">
    <name type="scientific">Listeria aquatica</name>
    <dbReference type="NCBI Taxonomy" id="1494960"/>
    <lineage>
        <taxon>Bacteria</taxon>
        <taxon>Bacillati</taxon>
        <taxon>Bacillota</taxon>
        <taxon>Bacilli</taxon>
        <taxon>Bacillales</taxon>
        <taxon>Listeriaceae</taxon>
        <taxon>Listeria</taxon>
    </lineage>
</organism>
<feature type="transmembrane region" description="Helical" evidence="6">
    <location>
        <begin position="114"/>
        <end position="136"/>
    </location>
</feature>
<feature type="transmembrane region" description="Helical" evidence="6">
    <location>
        <begin position="215"/>
        <end position="232"/>
    </location>
</feature>
<feature type="transmembrane region" description="Helical" evidence="6">
    <location>
        <begin position="252"/>
        <end position="272"/>
    </location>
</feature>
<feature type="transmembrane region" description="Helical" evidence="6">
    <location>
        <begin position="357"/>
        <end position="374"/>
    </location>
</feature>
<comment type="subcellular location">
    <subcellularLocation>
        <location evidence="1">Cell membrane</location>
        <topology evidence="1">Multi-pass membrane protein</topology>
    </subcellularLocation>
</comment>
<feature type="transmembrane region" description="Helical" evidence="6">
    <location>
        <begin position="413"/>
        <end position="430"/>
    </location>
</feature>
<evidence type="ECO:0000313" key="7">
    <source>
        <dbReference type="EMBL" id="MBC1522238.1"/>
    </source>
</evidence>
<feature type="transmembrane region" description="Helical" evidence="6">
    <location>
        <begin position="148"/>
        <end position="167"/>
    </location>
</feature>
<evidence type="ECO:0000256" key="1">
    <source>
        <dbReference type="ARBA" id="ARBA00004651"/>
    </source>
</evidence>
<dbReference type="PANTHER" id="PTHR30250:SF11">
    <property type="entry name" value="O-ANTIGEN TRANSPORTER-RELATED"/>
    <property type="match status" value="1"/>
</dbReference>
<evidence type="ECO:0000313" key="8">
    <source>
        <dbReference type="Proteomes" id="UP000559885"/>
    </source>
</evidence>
<evidence type="ECO:0000256" key="6">
    <source>
        <dbReference type="SAM" id="Phobius"/>
    </source>
</evidence>
<accession>A0A841ZSJ3</accession>
<keyword evidence="3 6" id="KW-0812">Transmembrane</keyword>
<dbReference type="GO" id="GO:0005886">
    <property type="term" value="C:plasma membrane"/>
    <property type="evidence" value="ECO:0007669"/>
    <property type="project" value="UniProtKB-SubCell"/>
</dbReference>